<dbReference type="AlphaFoldDB" id="A0A0P9D7K7"/>
<accession>A0A0P9D7K7</accession>
<name>A0A0P9D7K7_9CHLR</name>
<gene>
    <name evidence="2" type="ORF">SE17_07295</name>
</gene>
<reference evidence="2 3" key="1">
    <citation type="submission" date="2015-09" db="EMBL/GenBank/DDBJ databases">
        <title>Draft genome sequence of Kouleothrix aurantiaca JCM 19913.</title>
        <authorList>
            <person name="Hemp J."/>
        </authorList>
    </citation>
    <scope>NUCLEOTIDE SEQUENCE [LARGE SCALE GENOMIC DNA]</scope>
    <source>
        <strain evidence="2 3">COM-B</strain>
    </source>
</reference>
<feature type="transmembrane region" description="Helical" evidence="1">
    <location>
        <begin position="113"/>
        <end position="132"/>
    </location>
</feature>
<dbReference type="EMBL" id="LJCR01000168">
    <property type="protein sequence ID" value="KPV53840.1"/>
    <property type="molecule type" value="Genomic_DNA"/>
</dbReference>
<feature type="transmembrane region" description="Helical" evidence="1">
    <location>
        <begin position="65"/>
        <end position="89"/>
    </location>
</feature>
<evidence type="ECO:0000313" key="3">
    <source>
        <dbReference type="Proteomes" id="UP000050509"/>
    </source>
</evidence>
<feature type="transmembrane region" description="Helical" evidence="1">
    <location>
        <begin position="20"/>
        <end position="45"/>
    </location>
</feature>
<keyword evidence="3" id="KW-1185">Reference proteome</keyword>
<evidence type="ECO:0000313" key="2">
    <source>
        <dbReference type="EMBL" id="KPV53840.1"/>
    </source>
</evidence>
<keyword evidence="1" id="KW-1133">Transmembrane helix</keyword>
<evidence type="ECO:0000256" key="1">
    <source>
        <dbReference type="SAM" id="Phobius"/>
    </source>
</evidence>
<proteinExistence type="predicted"/>
<comment type="caution">
    <text evidence="2">The sequence shown here is derived from an EMBL/GenBank/DDBJ whole genome shotgun (WGS) entry which is preliminary data.</text>
</comment>
<sequence>MALLLLTRPHLHWLYPPLFLLWANLHAGVAFGGVVLVVAALAAIVTEARGGWRAVACRSCASVHWALITLLSGLATVLNPLGFGLWWYILDSFGDTTRTYLSEWQPPNLDWPASYPFFGLVALTLAAVLVCWRSWRGQRDWTLLLLALLFGWLGFRSMRHTAFFAVVAAPLLSRPFREWQPLAKQPGARRWANGALLAGLFCGSALIVGRAWAAMPAQPLSGALVAAVRRCPGTLFNTYDTGGPLIWQVPERAVFVDNRQDPYPADLLFRAALAEQQGAYEELFAHYNVHCALVPAAGPLAQALRRDSWQALFQDDTLVVMQAADAR</sequence>
<feature type="transmembrane region" description="Helical" evidence="1">
    <location>
        <begin position="191"/>
        <end position="213"/>
    </location>
</feature>
<protein>
    <recommendedName>
        <fullName evidence="4">Glycosyltransferase RgtA/B/C/D-like domain-containing protein</fullName>
    </recommendedName>
</protein>
<organism evidence="2 3">
    <name type="scientific">Kouleothrix aurantiaca</name>
    <dbReference type="NCBI Taxonomy" id="186479"/>
    <lineage>
        <taxon>Bacteria</taxon>
        <taxon>Bacillati</taxon>
        <taxon>Chloroflexota</taxon>
        <taxon>Chloroflexia</taxon>
        <taxon>Chloroflexales</taxon>
        <taxon>Roseiflexineae</taxon>
        <taxon>Roseiflexaceae</taxon>
        <taxon>Kouleothrix</taxon>
    </lineage>
</organism>
<keyword evidence="1" id="KW-0472">Membrane</keyword>
<evidence type="ECO:0008006" key="4">
    <source>
        <dbReference type="Google" id="ProtNLM"/>
    </source>
</evidence>
<keyword evidence="1" id="KW-0812">Transmembrane</keyword>
<dbReference type="Proteomes" id="UP000050509">
    <property type="component" value="Unassembled WGS sequence"/>
</dbReference>